<dbReference type="InterPro" id="IPR011053">
    <property type="entry name" value="Single_hybrid_motif"/>
</dbReference>
<evidence type="ECO:0000256" key="4">
    <source>
        <dbReference type="RuleBase" id="RU003423"/>
    </source>
</evidence>
<dbReference type="SUPFAM" id="SSF51230">
    <property type="entry name" value="Single hybrid motif"/>
    <property type="match status" value="1"/>
</dbReference>
<dbReference type="Pfam" id="PF00364">
    <property type="entry name" value="Biotin_lipoyl"/>
    <property type="match status" value="1"/>
</dbReference>
<evidence type="ECO:0000259" key="7">
    <source>
        <dbReference type="PROSITE" id="PS51826"/>
    </source>
</evidence>
<reference evidence="9" key="1">
    <citation type="submission" date="2023-07" db="EMBL/GenBank/DDBJ databases">
        <title>30 novel species of actinomycetes from the DSMZ collection.</title>
        <authorList>
            <person name="Nouioui I."/>
        </authorList>
    </citation>
    <scope>NUCLEOTIDE SEQUENCE [LARGE SCALE GENOMIC DNA]</scope>
    <source>
        <strain evidence="9">DSM 44743</strain>
    </source>
</reference>
<name>A0ABU2MAS3_9ACTN</name>
<keyword evidence="4 8" id="KW-0012">Acyltransferase</keyword>
<keyword evidence="3 4" id="KW-0450">Lipoyl</keyword>
<keyword evidence="9" id="KW-1185">Reference proteome</keyword>
<dbReference type="CDD" id="cd06849">
    <property type="entry name" value="lipoyl_domain"/>
    <property type="match status" value="1"/>
</dbReference>
<comment type="similarity">
    <text evidence="2 4">Belongs to the 2-oxoacid dehydrogenase family.</text>
</comment>
<dbReference type="InterPro" id="IPR004167">
    <property type="entry name" value="PSBD"/>
</dbReference>
<evidence type="ECO:0000313" key="8">
    <source>
        <dbReference type="EMBL" id="MDT0329779.1"/>
    </source>
</evidence>
<protein>
    <recommendedName>
        <fullName evidence="4">Dihydrolipoamide acetyltransferase component of pyruvate dehydrogenase complex</fullName>
        <ecNumber evidence="4">2.3.1.-</ecNumber>
    </recommendedName>
</protein>
<dbReference type="Gene3D" id="2.40.50.100">
    <property type="match status" value="1"/>
</dbReference>
<proteinExistence type="inferred from homology"/>
<feature type="compositionally biased region" description="Low complexity" evidence="5">
    <location>
        <begin position="105"/>
        <end position="127"/>
    </location>
</feature>
<dbReference type="InterPro" id="IPR045257">
    <property type="entry name" value="E2/Pdx1"/>
</dbReference>
<organism evidence="8 9">
    <name type="scientific">Nocardiopsis lambiniae</name>
    <dbReference type="NCBI Taxonomy" id="3075539"/>
    <lineage>
        <taxon>Bacteria</taxon>
        <taxon>Bacillati</taxon>
        <taxon>Actinomycetota</taxon>
        <taxon>Actinomycetes</taxon>
        <taxon>Streptosporangiales</taxon>
        <taxon>Nocardiopsidaceae</taxon>
        <taxon>Nocardiopsis</taxon>
    </lineage>
</organism>
<comment type="cofactor">
    <cofactor evidence="1 4">
        <name>(R)-lipoate</name>
        <dbReference type="ChEBI" id="CHEBI:83088"/>
    </cofactor>
</comment>
<dbReference type="GO" id="GO:0016746">
    <property type="term" value="F:acyltransferase activity"/>
    <property type="evidence" value="ECO:0007669"/>
    <property type="project" value="UniProtKB-KW"/>
</dbReference>
<dbReference type="SUPFAM" id="SSF47005">
    <property type="entry name" value="Peripheral subunit-binding domain of 2-oxo acid dehydrogenase complex"/>
    <property type="match status" value="1"/>
</dbReference>
<evidence type="ECO:0000313" key="9">
    <source>
        <dbReference type="Proteomes" id="UP001183390"/>
    </source>
</evidence>
<evidence type="ECO:0000256" key="1">
    <source>
        <dbReference type="ARBA" id="ARBA00001938"/>
    </source>
</evidence>
<dbReference type="Pfam" id="PF00198">
    <property type="entry name" value="2-oxoacid_dh"/>
    <property type="match status" value="1"/>
</dbReference>
<evidence type="ECO:0000259" key="6">
    <source>
        <dbReference type="PROSITE" id="PS50968"/>
    </source>
</evidence>
<dbReference type="EMBL" id="JAVREP010000009">
    <property type="protein sequence ID" value="MDT0329779.1"/>
    <property type="molecule type" value="Genomic_DNA"/>
</dbReference>
<dbReference type="Gene3D" id="3.30.559.10">
    <property type="entry name" value="Chloramphenicol acetyltransferase-like domain"/>
    <property type="match status" value="1"/>
</dbReference>
<dbReference type="Gene3D" id="4.10.320.10">
    <property type="entry name" value="E3-binding domain"/>
    <property type="match status" value="1"/>
</dbReference>
<dbReference type="RefSeq" id="WP_311512394.1">
    <property type="nucleotide sequence ID" value="NZ_JAVREP010000009.1"/>
</dbReference>
<feature type="domain" description="Peripheral subunit-binding (PSBD)" evidence="7">
    <location>
        <begin position="133"/>
        <end position="170"/>
    </location>
</feature>
<dbReference type="PROSITE" id="PS51826">
    <property type="entry name" value="PSBD"/>
    <property type="match status" value="1"/>
</dbReference>
<dbReference type="PANTHER" id="PTHR23151">
    <property type="entry name" value="DIHYDROLIPOAMIDE ACETYL/SUCCINYL-TRANSFERASE-RELATED"/>
    <property type="match status" value="1"/>
</dbReference>
<dbReference type="Proteomes" id="UP001183390">
    <property type="component" value="Unassembled WGS sequence"/>
</dbReference>
<feature type="region of interest" description="Disordered" evidence="5">
    <location>
        <begin position="75"/>
        <end position="140"/>
    </location>
</feature>
<feature type="compositionally biased region" description="Low complexity" evidence="5">
    <location>
        <begin position="175"/>
        <end position="200"/>
    </location>
</feature>
<dbReference type="SUPFAM" id="SSF52777">
    <property type="entry name" value="CoA-dependent acyltransferases"/>
    <property type="match status" value="1"/>
</dbReference>
<evidence type="ECO:0000256" key="5">
    <source>
        <dbReference type="SAM" id="MobiDB-lite"/>
    </source>
</evidence>
<feature type="compositionally biased region" description="Acidic residues" evidence="5">
    <location>
        <begin position="92"/>
        <end position="104"/>
    </location>
</feature>
<feature type="domain" description="Lipoyl-binding" evidence="6">
    <location>
        <begin position="1"/>
        <end position="76"/>
    </location>
</feature>
<dbReference type="PROSITE" id="PS50968">
    <property type="entry name" value="BIOTINYL_LIPOYL"/>
    <property type="match status" value="1"/>
</dbReference>
<keyword evidence="4 8" id="KW-0808">Transferase</keyword>
<dbReference type="InterPro" id="IPR000089">
    <property type="entry name" value="Biotin_lipoyl"/>
</dbReference>
<evidence type="ECO:0000256" key="3">
    <source>
        <dbReference type="ARBA" id="ARBA00022823"/>
    </source>
</evidence>
<sequence length="433" mass="45542">MSEIYMPRLSDTMEEGVISTWVKQVGDKVASGDVLVEIETDKAVMEYEAYEDGFLVAQSVSEGETVQIGTVIGVIGDSPDAVPDGSGNGEPAAEETDEEDEGTTSEETAPAEEAPAESSAPAETGSESGERPRTSPLARRLAKEYGLDITKIKGSGPRGRIVRADIEAAAKEGTAEAPAPAAKEKAAPAAPAAPASQAPAFDDGRASEEVQIGNVRKVIARRLTESKQQVPHFYLRRTIDAEALKAFRSQINEQLASTGAKISFNDLIVKASATALKLHPAVNSSWVDGKLLQHGRINVGVAVAVDSGLVVPVLHDTDKATLSEISGRTRELAGKARDGKLKPQEMGGGTFSVSNLGMFGVDSFSAVINPPEAAILAVGAMRQEAVVVDGEIAVRNRISLELSVDHRAVDGAVGAAFLKDLAEILEEPMRIIL</sequence>
<dbReference type="PANTHER" id="PTHR23151:SF90">
    <property type="entry name" value="DIHYDROLIPOYLLYSINE-RESIDUE ACETYLTRANSFERASE COMPONENT OF PYRUVATE DEHYDROGENASE COMPLEX, MITOCHONDRIAL-RELATED"/>
    <property type="match status" value="1"/>
</dbReference>
<dbReference type="InterPro" id="IPR023213">
    <property type="entry name" value="CAT-like_dom_sf"/>
</dbReference>
<evidence type="ECO:0000256" key="2">
    <source>
        <dbReference type="ARBA" id="ARBA00007317"/>
    </source>
</evidence>
<dbReference type="Pfam" id="PF02817">
    <property type="entry name" value="E3_binding"/>
    <property type="match status" value="1"/>
</dbReference>
<gene>
    <name evidence="8" type="ORF">RM479_15300</name>
</gene>
<feature type="region of interest" description="Disordered" evidence="5">
    <location>
        <begin position="173"/>
        <end position="202"/>
    </location>
</feature>
<dbReference type="InterPro" id="IPR001078">
    <property type="entry name" value="2-oxoacid_DH_actylTfrase"/>
</dbReference>
<comment type="caution">
    <text evidence="8">The sequence shown here is derived from an EMBL/GenBank/DDBJ whole genome shotgun (WGS) entry which is preliminary data.</text>
</comment>
<accession>A0ABU2MAS3</accession>
<dbReference type="EC" id="2.3.1.-" evidence="4"/>
<dbReference type="InterPro" id="IPR036625">
    <property type="entry name" value="E3-bd_dom_sf"/>
</dbReference>